<dbReference type="SUPFAM" id="SSF53383">
    <property type="entry name" value="PLP-dependent transferases"/>
    <property type="match status" value="1"/>
</dbReference>
<dbReference type="NCBIfam" id="TIGR01977">
    <property type="entry name" value="am_tr_V_EF2568"/>
    <property type="match status" value="1"/>
</dbReference>
<dbReference type="eggNOG" id="COG0520">
    <property type="taxonomic scope" value="Bacteria"/>
</dbReference>
<evidence type="ECO:0000256" key="5">
    <source>
        <dbReference type="ARBA" id="ARBA00050776"/>
    </source>
</evidence>
<proteinExistence type="inferred from homology"/>
<dbReference type="AlphaFoldDB" id="B9CJZ8"/>
<dbReference type="InterPro" id="IPR016454">
    <property type="entry name" value="Cysteine_dSase"/>
</dbReference>
<gene>
    <name evidence="8" type="ORF">ATORI0001_0369</name>
</gene>
<protein>
    <recommendedName>
        <fullName evidence="3">cysteine desulfurase</fullName>
        <ecNumber evidence="3">2.8.1.7</ecNumber>
    </recommendedName>
</protein>
<reference evidence="8 9" key="1">
    <citation type="submission" date="2009-01" db="EMBL/GenBank/DDBJ databases">
        <authorList>
            <person name="Madupu R."/>
            <person name="Sebastian Y."/>
            <person name="Durkin A.S."/>
            <person name="Torralba M."/>
            <person name="Methe B."/>
            <person name="Sutton G.G."/>
            <person name="Strausberg R.L."/>
            <person name="Nelson K.E."/>
        </authorList>
    </citation>
    <scope>NUCLEOTIDE SEQUENCE [LARGE SCALE GENOMIC DNA]</scope>
    <source>
        <strain evidence="9">ATCC 49626 / DSM 7090 / CCUG 31168 / JCM 10299 / NBRC 15546 / VPI D140H-11A</strain>
    </source>
</reference>
<dbReference type="InterPro" id="IPR015421">
    <property type="entry name" value="PyrdxlP-dep_Trfase_major"/>
</dbReference>
<comment type="caution">
    <text evidence="8">The sequence shown here is derived from an EMBL/GenBank/DDBJ whole genome shotgun (WGS) entry which is preliminary data.</text>
</comment>
<dbReference type="Gene3D" id="3.40.640.10">
    <property type="entry name" value="Type I PLP-dependent aspartate aminotransferase-like (Major domain)"/>
    <property type="match status" value="1"/>
</dbReference>
<evidence type="ECO:0000256" key="2">
    <source>
        <dbReference type="ARBA" id="ARBA00010447"/>
    </source>
</evidence>
<evidence type="ECO:0000313" key="8">
    <source>
        <dbReference type="EMBL" id="EEE17698.1"/>
    </source>
</evidence>
<keyword evidence="4" id="KW-0663">Pyridoxal phosphate</keyword>
<dbReference type="RefSeq" id="WP_003148203.1">
    <property type="nucleotide sequence ID" value="NZ_ACFE01000001.1"/>
</dbReference>
<dbReference type="Pfam" id="PF00266">
    <property type="entry name" value="Aminotran_5"/>
    <property type="match status" value="1"/>
</dbReference>
<evidence type="ECO:0000313" key="9">
    <source>
        <dbReference type="Proteomes" id="UP000004070"/>
    </source>
</evidence>
<dbReference type="PIRSF" id="PIRSF005572">
    <property type="entry name" value="NifS"/>
    <property type="match status" value="1"/>
</dbReference>
<dbReference type="InterPro" id="IPR015422">
    <property type="entry name" value="PyrdxlP-dep_Trfase_small"/>
</dbReference>
<organism evidence="8 9">
    <name type="scientific">Lancefieldella rimae (strain ATCC 49626 / DSM 7090 / CCUG 31168 / NBRC 15546 / VPI D140H-11A)</name>
    <name type="common">Atopobium rimae</name>
    <dbReference type="NCBI Taxonomy" id="553184"/>
    <lineage>
        <taxon>Bacteria</taxon>
        <taxon>Bacillati</taxon>
        <taxon>Actinomycetota</taxon>
        <taxon>Coriobacteriia</taxon>
        <taxon>Coriobacteriales</taxon>
        <taxon>Atopobiaceae</taxon>
        <taxon>Lancefieldella</taxon>
    </lineage>
</organism>
<dbReference type="GO" id="GO:0031071">
    <property type="term" value="F:cysteine desulfurase activity"/>
    <property type="evidence" value="ECO:0007669"/>
    <property type="project" value="UniProtKB-EC"/>
</dbReference>
<comment type="cofactor">
    <cofactor evidence="1 6">
        <name>pyridoxal 5'-phosphate</name>
        <dbReference type="ChEBI" id="CHEBI:597326"/>
    </cofactor>
</comment>
<name>B9CJZ8_LANR4</name>
<dbReference type="PANTHER" id="PTHR43586:SF4">
    <property type="entry name" value="ISOPENICILLIN N EPIMERASE"/>
    <property type="match status" value="1"/>
</dbReference>
<dbReference type="GeneID" id="84903885"/>
<dbReference type="EC" id="2.8.1.7" evidence="3"/>
<evidence type="ECO:0000256" key="3">
    <source>
        <dbReference type="ARBA" id="ARBA00012239"/>
    </source>
</evidence>
<dbReference type="InterPro" id="IPR015424">
    <property type="entry name" value="PyrdxlP-dep_Trfase"/>
</dbReference>
<comment type="similarity">
    <text evidence="2">Belongs to the class-V pyridoxal-phosphate-dependent aminotransferase family. Csd subfamily.</text>
</comment>
<dbReference type="EMBL" id="ACFE01000001">
    <property type="protein sequence ID" value="EEE17698.1"/>
    <property type="molecule type" value="Genomic_DNA"/>
</dbReference>
<dbReference type="PROSITE" id="PS00595">
    <property type="entry name" value="AA_TRANSFER_CLASS_5"/>
    <property type="match status" value="1"/>
</dbReference>
<dbReference type="InterPro" id="IPR010969">
    <property type="entry name" value="Cys_dSase-rel_unknwn_funct"/>
</dbReference>
<dbReference type="InterPro" id="IPR020578">
    <property type="entry name" value="Aminotrans_V_PyrdxlP_BS"/>
</dbReference>
<evidence type="ECO:0000259" key="7">
    <source>
        <dbReference type="Pfam" id="PF00266"/>
    </source>
</evidence>
<accession>B9CJZ8</accession>
<dbReference type="STRING" id="1383.IV60_GL000458"/>
<dbReference type="Gene3D" id="3.90.1150.10">
    <property type="entry name" value="Aspartate Aminotransferase, domain 1"/>
    <property type="match status" value="1"/>
</dbReference>
<evidence type="ECO:0000256" key="4">
    <source>
        <dbReference type="ARBA" id="ARBA00022898"/>
    </source>
</evidence>
<dbReference type="InterPro" id="IPR000192">
    <property type="entry name" value="Aminotrans_V_dom"/>
</dbReference>
<dbReference type="Proteomes" id="UP000004070">
    <property type="component" value="Unassembled WGS sequence"/>
</dbReference>
<evidence type="ECO:0000256" key="6">
    <source>
        <dbReference type="RuleBase" id="RU004504"/>
    </source>
</evidence>
<sequence>MNRLYLDNASTTFPKPSCVTDAVAHYMKYAGTNIGRGNYSSAYSVEDTVFETREALVKLFHGPKPSNVIFTRNVTESLNLALKGLLNPNDHVVTSSMEHNAVMRPLVQLEKKGVTFERVSCSPDGTLDPHKVEAAITPNTRAVVMTHASNVSGTVLPITEVGKICASRHVLFIVDAAQTAGVIPLDMHAMHIDMLCITGHKGLLGPQGIGALLLTDEAAAQLDPIVSGGTGSMSDSEEIPATLPDRFEAGTPNLPGIMGLHASLAWLCDRGIDSIYAHEIELTTSFLKELELLKRAGSVNVIGLPDTHGRVGVVSIQTPGHDLSFVARDLDAKFGIQTRVGLHCAPSAHKTLKTFPIGTMRFSFGWANTMADVDAAISALKEILGTHAGIPSM</sequence>
<feature type="domain" description="Aminotransferase class V" evidence="7">
    <location>
        <begin position="5"/>
        <end position="375"/>
    </location>
</feature>
<comment type="catalytic activity">
    <reaction evidence="5">
        <text>(sulfur carrier)-H + L-cysteine = (sulfur carrier)-SH + L-alanine</text>
        <dbReference type="Rhea" id="RHEA:43892"/>
        <dbReference type="Rhea" id="RHEA-COMP:14737"/>
        <dbReference type="Rhea" id="RHEA-COMP:14739"/>
        <dbReference type="ChEBI" id="CHEBI:29917"/>
        <dbReference type="ChEBI" id="CHEBI:35235"/>
        <dbReference type="ChEBI" id="CHEBI:57972"/>
        <dbReference type="ChEBI" id="CHEBI:64428"/>
        <dbReference type="EC" id="2.8.1.7"/>
    </reaction>
</comment>
<dbReference type="PANTHER" id="PTHR43586">
    <property type="entry name" value="CYSTEINE DESULFURASE"/>
    <property type="match status" value="1"/>
</dbReference>
<evidence type="ECO:0000256" key="1">
    <source>
        <dbReference type="ARBA" id="ARBA00001933"/>
    </source>
</evidence>